<dbReference type="SUPFAM" id="SSF51735">
    <property type="entry name" value="NAD(P)-binding Rossmann-fold domains"/>
    <property type="match status" value="2"/>
</dbReference>
<dbReference type="InterPro" id="IPR050091">
    <property type="entry name" value="PKS_NRPS_Biosynth_Enz"/>
</dbReference>
<evidence type="ECO:0000313" key="6">
    <source>
        <dbReference type="Proteomes" id="UP000321424"/>
    </source>
</evidence>
<dbReference type="GO" id="GO:0071770">
    <property type="term" value="P:DIM/DIP cell wall layer assembly"/>
    <property type="evidence" value="ECO:0007669"/>
    <property type="project" value="TreeGrafter"/>
</dbReference>
<dbReference type="InterPro" id="IPR036291">
    <property type="entry name" value="NAD(P)-bd_dom_sf"/>
</dbReference>
<dbReference type="PANTHER" id="PTHR43775">
    <property type="entry name" value="FATTY ACID SYNTHASE"/>
    <property type="match status" value="1"/>
</dbReference>
<dbReference type="InterPro" id="IPR013968">
    <property type="entry name" value="PKS_KR"/>
</dbReference>
<dbReference type="SMART" id="SM00822">
    <property type="entry name" value="PKS_KR"/>
    <property type="match status" value="1"/>
</dbReference>
<accession>A0A511MEA3</accession>
<evidence type="ECO:0000256" key="3">
    <source>
        <dbReference type="ARBA" id="ARBA00023268"/>
    </source>
</evidence>
<dbReference type="Pfam" id="PF08659">
    <property type="entry name" value="KR"/>
    <property type="match status" value="1"/>
</dbReference>
<dbReference type="GO" id="GO:0005886">
    <property type="term" value="C:plasma membrane"/>
    <property type="evidence" value="ECO:0007669"/>
    <property type="project" value="TreeGrafter"/>
</dbReference>
<dbReference type="PANTHER" id="PTHR43775:SF37">
    <property type="entry name" value="SI:DKEY-61P9.11"/>
    <property type="match status" value="1"/>
</dbReference>
<keyword evidence="6" id="KW-1185">Reference proteome</keyword>
<feature type="domain" description="Ketoreductase" evidence="4">
    <location>
        <begin position="215"/>
        <end position="437"/>
    </location>
</feature>
<dbReference type="GO" id="GO:0004312">
    <property type="term" value="F:fatty acid synthase activity"/>
    <property type="evidence" value="ECO:0007669"/>
    <property type="project" value="TreeGrafter"/>
</dbReference>
<evidence type="ECO:0000259" key="4">
    <source>
        <dbReference type="SMART" id="SM00822"/>
    </source>
</evidence>
<dbReference type="Proteomes" id="UP000321424">
    <property type="component" value="Unassembled WGS sequence"/>
</dbReference>
<protein>
    <recommendedName>
        <fullName evidence="4">Ketoreductase domain-containing protein</fullName>
    </recommendedName>
</protein>
<reference evidence="5 6" key="1">
    <citation type="submission" date="2019-07" db="EMBL/GenBank/DDBJ databases">
        <title>Whole genome shotgun sequence of Nocardia ninae NBRC 108245.</title>
        <authorList>
            <person name="Hosoyama A."/>
            <person name="Uohara A."/>
            <person name="Ohji S."/>
            <person name="Ichikawa N."/>
        </authorList>
    </citation>
    <scope>NUCLEOTIDE SEQUENCE [LARGE SCALE GENOMIC DNA]</scope>
    <source>
        <strain evidence="5 6">NBRC 108245</strain>
    </source>
</reference>
<evidence type="ECO:0000256" key="1">
    <source>
        <dbReference type="ARBA" id="ARBA00022450"/>
    </source>
</evidence>
<dbReference type="Gene3D" id="3.40.50.720">
    <property type="entry name" value="NAD(P)-binding Rossmann-like Domain"/>
    <property type="match status" value="1"/>
</dbReference>
<dbReference type="GO" id="GO:0005737">
    <property type="term" value="C:cytoplasm"/>
    <property type="evidence" value="ECO:0007669"/>
    <property type="project" value="TreeGrafter"/>
</dbReference>
<sequence length="758" mass="81053">MTHELGAGATVRRFRWVNVPVPVLESPSRLAGRRVAVCNGTDAAAEAVSVALARGGAVSWRPGEPGAPDAIVDLTLPDRFDPGDLHAADKAVTRTLALLRHCYPDWTEEVDARRLAYLAVTYLDGESGYRGDPIHQPLGGLWAGLAKTLPREIPNVNARVIDVARPDLAELPDLVAAELYARGPAEIGYRDGVRRSLVPRPEPVGAPTVTLTEDDVVLVCGGGTGIGFELARALAREHGCRVVVTGRAQPPDGTEDWLGLDEAGFEAYRQEHLRAAAGTGRVREVRGRLGKLANLRALQANLRSVAESGLPLRYSRCDHADPADLDRLLDEIGPQLAGVVYLAGVDRPARLPKKSDSDFLAGISVKVTGFLRLVTALRERKPRFLCASGSLTGRLGGMVGELDYAAANEALARISLWAKATSELDVVTVCWPLWRDLSVSANMDAALKYMPAMDPAEGLARWNAELLAPHAGEAAFLGPIGPGVSLAQAGQFTVEPGLPGFDEVYPKIFHRGEPVRWRPGAELVAEIGFTADTTPIAADFLVHGDPALPVSILLENVLRSCAWLVPEQPRELTGVTVDPAGLRLVGGTLALERRAEVDADGRSIAVSVHAGATAVARLTVRYDDPREPPPLAIPASAGEPIPAPSGPLRWRGSIVRLAQWRRHPGGTLTASVQHTEPADLWAAEPAPEPPLPISALENILRMAPLDPDGVLRIDRLVLGRQPGRADLVLGDPSAGAWCAIDRRSGRVALNLRRSNHRP</sequence>
<dbReference type="EMBL" id="BJXA01000019">
    <property type="protein sequence ID" value="GEM38811.1"/>
    <property type="molecule type" value="Genomic_DNA"/>
</dbReference>
<proteinExistence type="predicted"/>
<dbReference type="GO" id="GO:0006633">
    <property type="term" value="P:fatty acid biosynthetic process"/>
    <property type="evidence" value="ECO:0007669"/>
    <property type="project" value="TreeGrafter"/>
</dbReference>
<dbReference type="OrthoDB" id="9778690at2"/>
<evidence type="ECO:0000256" key="2">
    <source>
        <dbReference type="ARBA" id="ARBA00022553"/>
    </source>
</evidence>
<keyword evidence="3" id="KW-0511">Multifunctional enzyme</keyword>
<gene>
    <name evidence="5" type="ORF">NN4_33300</name>
</gene>
<dbReference type="AlphaFoldDB" id="A0A511MEA3"/>
<evidence type="ECO:0000313" key="5">
    <source>
        <dbReference type="EMBL" id="GEM38811.1"/>
    </source>
</evidence>
<keyword evidence="1" id="KW-0596">Phosphopantetheine</keyword>
<dbReference type="RefSeq" id="WP_147131568.1">
    <property type="nucleotide sequence ID" value="NZ_BJXA01000019.1"/>
</dbReference>
<name>A0A511MEA3_9NOCA</name>
<dbReference type="InterPro" id="IPR057326">
    <property type="entry name" value="KR_dom"/>
</dbReference>
<keyword evidence="2" id="KW-0597">Phosphoprotein</keyword>
<organism evidence="5 6">
    <name type="scientific">Nocardia ninae NBRC 108245</name>
    <dbReference type="NCBI Taxonomy" id="1210091"/>
    <lineage>
        <taxon>Bacteria</taxon>
        <taxon>Bacillati</taxon>
        <taxon>Actinomycetota</taxon>
        <taxon>Actinomycetes</taxon>
        <taxon>Mycobacteriales</taxon>
        <taxon>Nocardiaceae</taxon>
        <taxon>Nocardia</taxon>
    </lineage>
</organism>
<comment type="caution">
    <text evidence="5">The sequence shown here is derived from an EMBL/GenBank/DDBJ whole genome shotgun (WGS) entry which is preliminary data.</text>
</comment>